<evidence type="ECO:0000313" key="1">
    <source>
        <dbReference type="EMBL" id="KAA0054679.1"/>
    </source>
</evidence>
<evidence type="ECO:0000313" key="3">
    <source>
        <dbReference type="Proteomes" id="UP000321393"/>
    </source>
</evidence>
<sequence length="115" mass="13083">MIEEMTTLDGNGTWDLVSHPTRKKAIDCKWVFAIKVNPDGTVAQLKAHLVAKVDHWDVVEQISCYLKVAPGRGILYKDHVHTRVECFSDADWVGCRKDKRSNFGYYVFLGENLVS</sequence>
<accession>A0A5A7UMJ8</accession>
<dbReference type="AlphaFoldDB" id="A0A5A7UMJ8"/>
<proteinExistence type="predicted"/>
<keyword evidence="1" id="KW-0067">ATP-binding</keyword>
<evidence type="ECO:0000313" key="2">
    <source>
        <dbReference type="EMBL" id="TYK08593.1"/>
    </source>
</evidence>
<protein>
    <submittedName>
        <fullName evidence="1 2">Helicase chr10</fullName>
    </submittedName>
</protein>
<dbReference type="Proteomes" id="UP000321393">
    <property type="component" value="Unassembled WGS sequence"/>
</dbReference>
<dbReference type="PANTHER" id="PTHR11439">
    <property type="entry name" value="GAG-POL-RELATED RETROTRANSPOSON"/>
    <property type="match status" value="1"/>
</dbReference>
<dbReference type="Proteomes" id="UP000321947">
    <property type="component" value="Unassembled WGS sequence"/>
</dbReference>
<dbReference type="GO" id="GO:0004386">
    <property type="term" value="F:helicase activity"/>
    <property type="evidence" value="ECO:0007669"/>
    <property type="project" value="UniProtKB-KW"/>
</dbReference>
<dbReference type="PANTHER" id="PTHR11439:SF467">
    <property type="entry name" value="INTEGRASE CATALYTIC DOMAIN-CONTAINING PROTEIN"/>
    <property type="match status" value="1"/>
</dbReference>
<dbReference type="EMBL" id="SSTD01012547">
    <property type="protein sequence ID" value="TYK08593.1"/>
    <property type="molecule type" value="Genomic_DNA"/>
</dbReference>
<gene>
    <name evidence="2" type="ORF">E5676_scaffold3734G00140</name>
    <name evidence="1" type="ORF">E6C27_scaffold24G005000</name>
</gene>
<name>A0A5A7UMJ8_CUCMM</name>
<keyword evidence="1" id="KW-0347">Helicase</keyword>
<organism evidence="1 3">
    <name type="scientific">Cucumis melo var. makuwa</name>
    <name type="common">Oriental melon</name>
    <dbReference type="NCBI Taxonomy" id="1194695"/>
    <lineage>
        <taxon>Eukaryota</taxon>
        <taxon>Viridiplantae</taxon>
        <taxon>Streptophyta</taxon>
        <taxon>Embryophyta</taxon>
        <taxon>Tracheophyta</taxon>
        <taxon>Spermatophyta</taxon>
        <taxon>Magnoliopsida</taxon>
        <taxon>eudicotyledons</taxon>
        <taxon>Gunneridae</taxon>
        <taxon>Pentapetalae</taxon>
        <taxon>rosids</taxon>
        <taxon>fabids</taxon>
        <taxon>Cucurbitales</taxon>
        <taxon>Cucurbitaceae</taxon>
        <taxon>Benincaseae</taxon>
        <taxon>Cucumis</taxon>
    </lineage>
</organism>
<dbReference type="STRING" id="1194695.A0A5A7UMJ8"/>
<keyword evidence="1" id="KW-0378">Hydrolase</keyword>
<evidence type="ECO:0000313" key="4">
    <source>
        <dbReference type="Proteomes" id="UP000321947"/>
    </source>
</evidence>
<keyword evidence="1" id="KW-0547">Nucleotide-binding</keyword>
<comment type="caution">
    <text evidence="1">The sequence shown here is derived from an EMBL/GenBank/DDBJ whole genome shotgun (WGS) entry which is preliminary data.</text>
</comment>
<reference evidence="3 4" key="1">
    <citation type="submission" date="2019-08" db="EMBL/GenBank/DDBJ databases">
        <title>Draft genome sequences of two oriental melons (Cucumis melo L. var makuwa).</title>
        <authorList>
            <person name="Kwon S.-Y."/>
        </authorList>
    </citation>
    <scope>NUCLEOTIDE SEQUENCE [LARGE SCALE GENOMIC DNA]</scope>
    <source>
        <strain evidence="4">cv. Chang Bougi</strain>
        <strain evidence="3">cv. SW 3</strain>
        <tissue evidence="1">Leaf</tissue>
    </source>
</reference>
<dbReference type="OrthoDB" id="1917367at2759"/>
<dbReference type="EMBL" id="SSTE01008830">
    <property type="protein sequence ID" value="KAA0054679.1"/>
    <property type="molecule type" value="Genomic_DNA"/>
</dbReference>